<dbReference type="OrthoDB" id="430364at2759"/>
<dbReference type="GO" id="GO:0005085">
    <property type="term" value="F:guanyl-nucleotide exchange factor activity"/>
    <property type="evidence" value="ECO:0007669"/>
    <property type="project" value="InterPro"/>
</dbReference>
<feature type="region of interest" description="Disordered" evidence="1">
    <location>
        <begin position="1151"/>
        <end position="1170"/>
    </location>
</feature>
<dbReference type="Pfam" id="PF01369">
    <property type="entry name" value="Sec7"/>
    <property type="match status" value="1"/>
</dbReference>
<gene>
    <name evidence="3" type="ORF">Tco025E_05369</name>
</gene>
<organism evidence="3 4">
    <name type="scientific">Trypanosoma conorhini</name>
    <dbReference type="NCBI Taxonomy" id="83891"/>
    <lineage>
        <taxon>Eukaryota</taxon>
        <taxon>Discoba</taxon>
        <taxon>Euglenozoa</taxon>
        <taxon>Kinetoplastea</taxon>
        <taxon>Metakinetoplastina</taxon>
        <taxon>Trypanosomatida</taxon>
        <taxon>Trypanosomatidae</taxon>
        <taxon>Trypanosoma</taxon>
    </lineage>
</organism>
<accession>A0A3R7N537</accession>
<dbReference type="GO" id="GO:0032012">
    <property type="term" value="P:regulation of ARF protein signal transduction"/>
    <property type="evidence" value="ECO:0007669"/>
    <property type="project" value="InterPro"/>
</dbReference>
<dbReference type="Gene3D" id="1.10.1000.11">
    <property type="entry name" value="Arf Nucleotide-binding Site Opener,domain 2"/>
    <property type="match status" value="1"/>
</dbReference>
<evidence type="ECO:0000256" key="1">
    <source>
        <dbReference type="SAM" id="MobiDB-lite"/>
    </source>
</evidence>
<dbReference type="GeneID" id="40318980"/>
<protein>
    <recommendedName>
        <fullName evidence="2">SEC7 domain-containing protein</fullName>
    </recommendedName>
</protein>
<dbReference type="GO" id="GO:0016192">
    <property type="term" value="P:vesicle-mediated transport"/>
    <property type="evidence" value="ECO:0007669"/>
    <property type="project" value="UniProtKB-ARBA"/>
</dbReference>
<evidence type="ECO:0000259" key="2">
    <source>
        <dbReference type="PROSITE" id="PS50190"/>
    </source>
</evidence>
<dbReference type="GO" id="GO:0012505">
    <property type="term" value="C:endomembrane system"/>
    <property type="evidence" value="ECO:0007669"/>
    <property type="project" value="UniProtKB-ARBA"/>
</dbReference>
<dbReference type="Proteomes" id="UP000284403">
    <property type="component" value="Unassembled WGS sequence"/>
</dbReference>
<evidence type="ECO:0000313" key="4">
    <source>
        <dbReference type="Proteomes" id="UP000284403"/>
    </source>
</evidence>
<name>A0A3R7N537_9TRYP</name>
<comment type="caution">
    <text evidence="3">The sequence shown here is derived from an EMBL/GenBank/DDBJ whole genome shotgun (WGS) entry which is preliminary data.</text>
</comment>
<dbReference type="InterPro" id="IPR016024">
    <property type="entry name" value="ARM-type_fold"/>
</dbReference>
<dbReference type="PANTHER" id="PTHR10663:SF388">
    <property type="entry name" value="GOLGI-SPECIFIC BREFELDIN A-RESISTANCE GUANINE NUCLEOTIDE EXCHANGE FACTOR 1"/>
    <property type="match status" value="1"/>
</dbReference>
<dbReference type="SUPFAM" id="SSF48371">
    <property type="entry name" value="ARM repeat"/>
    <property type="match status" value="1"/>
</dbReference>
<sequence>MDTTGDAPSLPSLSAGCWRRDCLVLTNQTQNLLVAIRSNGRFGTNTPFANAGQLTENHLLRQLKALQRAILTPNLARPVSEKAILTPFCDIITSATMSDTIVGVALACLSNLIDLRCSFVTVNGLELILRRLNGIKRDVHDVFLYEVVLSRVLQLYVSCAAHPSAAGLPENFYVQMVRRAYTLALHPMFTPLLRRTAEQAMKSIVTSLYTIILNNRPHSRPLAAKEETVLHDGAEEESASSLTGAVMLRYICTLIKGSDDENESGPEMQPPETRNASKTAAVQLEGLCLVQAMLFVIKDCLCDPGREELLHGVQHELCRALLVTGVSTENTIVLSQILRTVHIVMKIASTHVVPQTFSFIRALHLDPIMRMAEELRSGPSSPGKMVSSPSLAAAPTLPTGPPFHRSVTHLMDLYEHRELLLESLVEFCGDADFATFCYAQYDLSRRFIPLFDRLCSVLVENCFYVLDDAAPAVARKGDRNGASSDVGSEACLTNMDMLALEAMNALLHQIALAISRPLPSSAELTSLITSRLEQKKLLMEFAFLFRSSAVREGIPFLLRKATRVPAGSSYRNIAGIGGVNSPALVLAEPAGGREVGACLFYLSDMLDKRVLGDYLGELGREPPPPTPDGTEEGAAALAAWEAERENDHLRAGTVRFYEEQLKGFLQEFDYRNKSLLHCIRETAYHMCMPGEAQKIDRVMEAFAKMWLKSNSDAAKEINPFCSEQGPFILAFSLIMLNTDQHSGKMVKPMQRADFRRVHRDSDGGNCLPDEYLDQLYDDVKAHPIIMAEMIDVGFTNDVTWALEMRELALSEEVISNDAILRCSMQVTTSTSSDQAVAQALHPFVFSAFWRHALTAFANTIYTCSLCPGHDIVEEIDAEDNGDKSDSFLTATEEAHNLALGGLCLLAKTAKHFGTVSAVDHIILVLLSQLPLDKQDAHGSLVRLGNGRFSLRCLEKLFCVLRECLPLVMDAWGELGHFFANSFLLGIFAREPNLAPSTPSAAGGTELWEELRNNPGLVVAGVKRTTSEGGWFAALWGSSVSPERLKAQECEEQRAMERVKVRFPDIEEFLRMIDALEEKPHHQLLRALCEEAAMKGKGAADSYAASYTVILITEVVMRRSRDNAVLERYLKLCQQVTASIFAALDQPNTTHAFSGKKSNNCSSSSNNHGSKARGTIEEFQMTELGQPIPAEAYEYWVSLATRVVNALLRAVKHFIGNELQQEAGQRILCLLTAAPSRVFTAVVAPLLSAALLELLTEPQYLPHVPAHSLLVTLLDALCTLATKCGHPLVRQQTRKALSMMVKKERYNILQDGEDVVNALVTSALESNSECEVGIRAGIHSSELTQDENLESFADNLTIACRRLVALYGSRGTTNEDAEWRRVWIASLRGLCALVVSSRQYRDRSEALLCLQRCLLDPDIDQLPVTAVSMLYEDVVFPLTEQICAPSSSAAATALSPSGQTTADAAVSPAPGQTFVTSLLSPFAPQPTTKSGMGGSAGPSGSVKERNQQVTIDLKCRVVGLLPKVFLHHVKSLGETPEVLQELWQRILGTLYALYTAPTESASNTVPSAAQDAMWMSRVSGATEDEIVLREAIQETVKNMIYVLSATLSEPACEQAMRQTPFFWTSTKNLLRTFDFAEPLLAHIDMIES</sequence>
<dbReference type="InterPro" id="IPR000904">
    <property type="entry name" value="Sec7_dom"/>
</dbReference>
<dbReference type="InterPro" id="IPR035999">
    <property type="entry name" value="Sec7_dom_sf"/>
</dbReference>
<reference evidence="3 4" key="1">
    <citation type="journal article" date="2018" name="BMC Genomics">
        <title>Genomic comparison of Trypanosoma conorhini and Trypanosoma rangeli to Trypanosoma cruzi strains of high and low virulence.</title>
        <authorList>
            <person name="Bradwell K.R."/>
            <person name="Koparde V.N."/>
            <person name="Matveyev A.V."/>
            <person name="Serrano M.G."/>
            <person name="Alves J.M."/>
            <person name="Parikh H."/>
            <person name="Huang B."/>
            <person name="Lee V."/>
            <person name="Espinosa-Alvarez O."/>
            <person name="Ortiz P.A."/>
            <person name="Costa-Martins A.G."/>
            <person name="Teixeira M.M."/>
            <person name="Buck G.A."/>
        </authorList>
    </citation>
    <scope>NUCLEOTIDE SEQUENCE [LARGE SCALE GENOMIC DNA]</scope>
    <source>
        <strain evidence="3 4">025E</strain>
    </source>
</reference>
<dbReference type="SUPFAM" id="SSF48425">
    <property type="entry name" value="Sec7 domain"/>
    <property type="match status" value="1"/>
</dbReference>
<dbReference type="PANTHER" id="PTHR10663">
    <property type="entry name" value="GUANYL-NUCLEOTIDE EXCHANGE FACTOR"/>
    <property type="match status" value="1"/>
</dbReference>
<keyword evidence="4" id="KW-1185">Reference proteome</keyword>
<dbReference type="PROSITE" id="PS50190">
    <property type="entry name" value="SEC7"/>
    <property type="match status" value="1"/>
</dbReference>
<evidence type="ECO:0000313" key="3">
    <source>
        <dbReference type="EMBL" id="RNF16248.1"/>
    </source>
</evidence>
<feature type="domain" description="SEC7" evidence="2">
    <location>
        <begin position="528"/>
        <end position="782"/>
    </location>
</feature>
<dbReference type="EMBL" id="MKKU01000300">
    <property type="protein sequence ID" value="RNF16248.1"/>
    <property type="molecule type" value="Genomic_DNA"/>
</dbReference>
<feature type="compositionally biased region" description="Low complexity" evidence="1">
    <location>
        <begin position="1154"/>
        <end position="1168"/>
    </location>
</feature>
<dbReference type="GO" id="GO:0005737">
    <property type="term" value="C:cytoplasm"/>
    <property type="evidence" value="ECO:0007669"/>
    <property type="project" value="UniProtKB-ARBA"/>
</dbReference>
<dbReference type="InterPro" id="IPR023394">
    <property type="entry name" value="Sec7_C_sf"/>
</dbReference>
<dbReference type="SMART" id="SM00222">
    <property type="entry name" value="Sec7"/>
    <property type="match status" value="1"/>
</dbReference>
<proteinExistence type="predicted"/>
<feature type="region of interest" description="Disordered" evidence="1">
    <location>
        <begin position="258"/>
        <end position="277"/>
    </location>
</feature>
<dbReference type="RefSeq" id="XP_029227738.1">
    <property type="nucleotide sequence ID" value="XM_029372268.1"/>
</dbReference>